<evidence type="ECO:0000256" key="3">
    <source>
        <dbReference type="ARBA" id="ARBA00022475"/>
    </source>
</evidence>
<comment type="caution">
    <text evidence="11">The sequence shown here is derived from an EMBL/GenBank/DDBJ whole genome shotgun (WGS) entry which is preliminary data.</text>
</comment>
<dbReference type="EMBL" id="JACCBM010000001">
    <property type="protein sequence ID" value="NYD69301.1"/>
    <property type="molecule type" value="Genomic_DNA"/>
</dbReference>
<dbReference type="GO" id="GO:0005886">
    <property type="term" value="C:plasma membrane"/>
    <property type="evidence" value="ECO:0007669"/>
    <property type="project" value="UniProtKB-SubCell"/>
</dbReference>
<keyword evidence="2" id="KW-0813">Transport</keyword>
<evidence type="ECO:0000256" key="6">
    <source>
        <dbReference type="ARBA" id="ARBA00022741"/>
    </source>
</evidence>
<feature type="domain" description="ABC transporter" evidence="10">
    <location>
        <begin position="6"/>
        <end position="246"/>
    </location>
</feature>
<dbReference type="SUPFAM" id="SSF52540">
    <property type="entry name" value="P-loop containing nucleoside triphosphate hydrolases"/>
    <property type="match status" value="2"/>
</dbReference>
<dbReference type="PROSITE" id="PS50893">
    <property type="entry name" value="ABC_TRANSPORTER_2"/>
    <property type="match status" value="2"/>
</dbReference>
<evidence type="ECO:0000256" key="7">
    <source>
        <dbReference type="ARBA" id="ARBA00022840"/>
    </source>
</evidence>
<dbReference type="FunFam" id="3.40.50.300:FF:000127">
    <property type="entry name" value="Ribose import ATP-binding protein RbsA"/>
    <property type="match status" value="1"/>
</dbReference>
<evidence type="ECO:0000256" key="1">
    <source>
        <dbReference type="ARBA" id="ARBA00004202"/>
    </source>
</evidence>
<dbReference type="GO" id="GO:0005524">
    <property type="term" value="F:ATP binding"/>
    <property type="evidence" value="ECO:0007669"/>
    <property type="project" value="UniProtKB-KW"/>
</dbReference>
<dbReference type="InterPro" id="IPR050107">
    <property type="entry name" value="ABC_carbohydrate_import_ATPase"/>
</dbReference>
<dbReference type="InterPro" id="IPR003593">
    <property type="entry name" value="AAA+_ATPase"/>
</dbReference>
<dbReference type="CDD" id="cd03216">
    <property type="entry name" value="ABC_Carb_Monos_I"/>
    <property type="match status" value="1"/>
</dbReference>
<sequence length="532" mass="57253">MTVPALQALAISKSFPGVKALDEVSLTLLPGSVHALLGENGAGKSTLIKALTGVHRPDGGRILVAGRDGRAVETSLADPAAARDAGIGVVHQERNVIRGFSVAENIVLGRMPLRGGRIDWTRVHDEAAACLAQLEVALDPATPIAELSSAQMQLVEIARALYTETRVLLLDEPTASISGAESDRLFRVVDRLRDEGAAVLFVSHKLEEVYAHCDTVTVLRDGRSVLESQPLAAHSHDEIVDTMVGRALGSLTVPARAAPRSEAPALELSSVTTTAGHHGVSLRVRPGEILGLYGLVGAGRTELARAIVGLERITAGELRVEGVPARIRSVRQALHRHRIGYVTENRKEEGVFLEQSITRNIAVTVWPELQRGPGLISARRERELVARFVDDLDIRISSQAQLAGRLSGGNQQKVSLAKWLAASPRILIIDEPTVGIDLRTKRSFYELIWKLADEGMAILLISSDLAEMITLADRIAVMDRFVITGERENSHEYDSMSQEIIRLIHSHSAEAGPIGESVAGAVTEEEGIDVAG</sequence>
<keyword evidence="8" id="KW-1278">Translocase</keyword>
<dbReference type="SMART" id="SM00382">
    <property type="entry name" value="AAA"/>
    <property type="match status" value="2"/>
</dbReference>
<keyword evidence="9" id="KW-0472">Membrane</keyword>
<keyword evidence="5" id="KW-0677">Repeat</keyword>
<gene>
    <name evidence="11" type="ORF">BJ984_000459</name>
</gene>
<comment type="subcellular location">
    <subcellularLocation>
        <location evidence="1">Cell membrane</location>
        <topology evidence="1">Peripheral membrane protein</topology>
    </subcellularLocation>
</comment>
<keyword evidence="12" id="KW-1185">Reference proteome</keyword>
<dbReference type="PROSITE" id="PS00211">
    <property type="entry name" value="ABC_TRANSPORTER_1"/>
    <property type="match status" value="1"/>
</dbReference>
<dbReference type="InterPro" id="IPR027417">
    <property type="entry name" value="P-loop_NTPase"/>
</dbReference>
<protein>
    <submittedName>
        <fullName evidence="11">Ribose transport system ATP-binding protein</fullName>
    </submittedName>
</protein>
<reference evidence="11 12" key="1">
    <citation type="submission" date="2020-07" db="EMBL/GenBank/DDBJ databases">
        <title>Sequencing the genomes of 1000 actinobacteria strains.</title>
        <authorList>
            <person name="Klenk H.-P."/>
        </authorList>
    </citation>
    <scope>NUCLEOTIDE SEQUENCE [LARGE SCALE GENOMIC DNA]</scope>
    <source>
        <strain evidence="11 12">DSM 26474</strain>
    </source>
</reference>
<dbReference type="PANTHER" id="PTHR43790:SF3">
    <property type="entry name" value="D-ALLOSE IMPORT ATP-BINDING PROTEIN ALSA-RELATED"/>
    <property type="match status" value="1"/>
</dbReference>
<dbReference type="GO" id="GO:0016887">
    <property type="term" value="F:ATP hydrolysis activity"/>
    <property type="evidence" value="ECO:0007669"/>
    <property type="project" value="InterPro"/>
</dbReference>
<dbReference type="InterPro" id="IPR003439">
    <property type="entry name" value="ABC_transporter-like_ATP-bd"/>
</dbReference>
<evidence type="ECO:0000256" key="8">
    <source>
        <dbReference type="ARBA" id="ARBA00022967"/>
    </source>
</evidence>
<dbReference type="AlphaFoldDB" id="A0A852SL15"/>
<dbReference type="CDD" id="cd03215">
    <property type="entry name" value="ABC_Carb_Monos_II"/>
    <property type="match status" value="1"/>
</dbReference>
<organism evidence="11 12">
    <name type="scientific">Herbiconiux flava</name>
    <dbReference type="NCBI Taxonomy" id="881268"/>
    <lineage>
        <taxon>Bacteria</taxon>
        <taxon>Bacillati</taxon>
        <taxon>Actinomycetota</taxon>
        <taxon>Actinomycetes</taxon>
        <taxon>Micrococcales</taxon>
        <taxon>Microbacteriaceae</taxon>
        <taxon>Herbiconiux</taxon>
    </lineage>
</organism>
<dbReference type="Pfam" id="PF00005">
    <property type="entry name" value="ABC_tran"/>
    <property type="match status" value="2"/>
</dbReference>
<proteinExistence type="predicted"/>
<keyword evidence="4" id="KW-0762">Sugar transport</keyword>
<keyword evidence="3" id="KW-1003">Cell membrane</keyword>
<dbReference type="InterPro" id="IPR017871">
    <property type="entry name" value="ABC_transporter-like_CS"/>
</dbReference>
<accession>A0A852SL15</accession>
<keyword evidence="7 11" id="KW-0067">ATP-binding</keyword>
<keyword evidence="6" id="KW-0547">Nucleotide-binding</keyword>
<feature type="domain" description="ABC transporter" evidence="10">
    <location>
        <begin position="261"/>
        <end position="505"/>
    </location>
</feature>
<evidence type="ECO:0000259" key="10">
    <source>
        <dbReference type="PROSITE" id="PS50893"/>
    </source>
</evidence>
<evidence type="ECO:0000256" key="9">
    <source>
        <dbReference type="ARBA" id="ARBA00023136"/>
    </source>
</evidence>
<evidence type="ECO:0000313" key="11">
    <source>
        <dbReference type="EMBL" id="NYD69301.1"/>
    </source>
</evidence>
<dbReference type="Gene3D" id="3.40.50.300">
    <property type="entry name" value="P-loop containing nucleotide triphosphate hydrolases"/>
    <property type="match status" value="2"/>
</dbReference>
<dbReference type="Proteomes" id="UP000549913">
    <property type="component" value="Unassembled WGS sequence"/>
</dbReference>
<name>A0A852SL15_9MICO</name>
<evidence type="ECO:0000256" key="5">
    <source>
        <dbReference type="ARBA" id="ARBA00022737"/>
    </source>
</evidence>
<evidence type="ECO:0000256" key="4">
    <source>
        <dbReference type="ARBA" id="ARBA00022597"/>
    </source>
</evidence>
<dbReference type="PANTHER" id="PTHR43790">
    <property type="entry name" value="CARBOHYDRATE TRANSPORT ATP-BINDING PROTEIN MG119-RELATED"/>
    <property type="match status" value="1"/>
</dbReference>
<dbReference type="RefSeq" id="WP_179546658.1">
    <property type="nucleotide sequence ID" value="NZ_BSEW01000001.1"/>
</dbReference>
<evidence type="ECO:0000313" key="12">
    <source>
        <dbReference type="Proteomes" id="UP000549913"/>
    </source>
</evidence>
<evidence type="ECO:0000256" key="2">
    <source>
        <dbReference type="ARBA" id="ARBA00022448"/>
    </source>
</evidence>